<reference evidence="2 3" key="1">
    <citation type="submission" date="2019-06" db="EMBL/GenBank/DDBJ databases">
        <title>Wine fermentation using esterase from Monascus purpureus.</title>
        <authorList>
            <person name="Geng C."/>
            <person name="Zhang Y."/>
        </authorList>
    </citation>
    <scope>NUCLEOTIDE SEQUENCE [LARGE SCALE GENOMIC DNA]</scope>
    <source>
        <strain evidence="2">HQ1</strain>
    </source>
</reference>
<feature type="compositionally biased region" description="Low complexity" evidence="1">
    <location>
        <begin position="592"/>
        <end position="601"/>
    </location>
</feature>
<sequence>MNLRRRPPSPPLSPLGFGFVPPYPWIDDQSEQSESHVSDLPNGLPLDDMEIAPFAGVIDVDEFLDALPIGESLGVSGSVPSDEVGVYNPNLSPVYELSQRNEDLSPGNSDVLLLRGQWFPDANSGHSTITHIKSEPRSVCSSFRDDIADDDQLPNPTLDLPQGDLLTQENLAVLNWQAATMQANLQPPPLTDRPGMYNQQVSDGQTPNCIKPEISDLQGVHDSPEPWRSVGIKAPGYYDITCPRCRYQIPLKVKTVHSSSVAETVAPGDLFGMNLERDLEHSGMFFSNHAPDVKAASTPNNWDDLIAALSTRNETVYSISLDTFSTLQMVYRNARDHSSIVEKILPIMHGEEAIEKRTRVRFSNMNPFSEDLILQHANPDFYDGGDHDQLDARIRNQMRHYLLPTDGNHPLAPNFFLIARDSDFPPAAARRLALYDGTTGARAMRVLQSVERDLPYDGNAYTITSTYVDGMLRMYAVHPVHISEYFMVELGAWYLWGSLGEFHAGVSAFRNLRMWARNQRDRLMQEANSRLSLHAPGALVVSLSMNAKPEDVPGEWAEAPAHVEESPEEGHVVPESDGNNLSQETEGEGSPRHNNSNNSPSKDAGNEHDEAGSQTIDHNPRKRKESPLASVQPDSASGTSGSESGDSTDEEKARPQKRSRSSSTEPSEPAWRPIRRGTAVL</sequence>
<organism evidence="2 3">
    <name type="scientific">Monascus purpureus</name>
    <name type="common">Red mold</name>
    <name type="synonym">Monascus anka</name>
    <dbReference type="NCBI Taxonomy" id="5098"/>
    <lineage>
        <taxon>Eukaryota</taxon>
        <taxon>Fungi</taxon>
        <taxon>Dikarya</taxon>
        <taxon>Ascomycota</taxon>
        <taxon>Pezizomycotina</taxon>
        <taxon>Eurotiomycetes</taxon>
        <taxon>Eurotiomycetidae</taxon>
        <taxon>Eurotiales</taxon>
        <taxon>Aspergillaceae</taxon>
        <taxon>Monascus</taxon>
    </lineage>
</organism>
<comment type="caution">
    <text evidence="2">The sequence shown here is derived from an EMBL/GenBank/DDBJ whole genome shotgun (WGS) entry which is preliminary data.</text>
</comment>
<gene>
    <name evidence="2" type="ORF">MPDQ_001396</name>
</gene>
<evidence type="ECO:0000256" key="1">
    <source>
        <dbReference type="SAM" id="MobiDB-lite"/>
    </source>
</evidence>
<accession>A0A507QRN0</accession>
<feature type="compositionally biased region" description="Low complexity" evidence="1">
    <location>
        <begin position="634"/>
        <end position="645"/>
    </location>
</feature>
<evidence type="ECO:0000313" key="3">
    <source>
        <dbReference type="Proteomes" id="UP000319663"/>
    </source>
</evidence>
<evidence type="ECO:0000313" key="2">
    <source>
        <dbReference type="EMBL" id="TQB69772.1"/>
    </source>
</evidence>
<proteinExistence type="predicted"/>
<dbReference type="Proteomes" id="UP000319663">
    <property type="component" value="Unassembled WGS sequence"/>
</dbReference>
<dbReference type="EMBL" id="VIFY01000137">
    <property type="protein sequence ID" value="TQB69772.1"/>
    <property type="molecule type" value="Genomic_DNA"/>
</dbReference>
<protein>
    <submittedName>
        <fullName evidence="2">Uncharacterized protein</fullName>
    </submittedName>
</protein>
<feature type="region of interest" description="Disordered" evidence="1">
    <location>
        <begin position="550"/>
        <end position="681"/>
    </location>
</feature>
<feature type="compositionally biased region" description="Basic and acidic residues" evidence="1">
    <location>
        <begin position="561"/>
        <end position="574"/>
    </location>
</feature>
<dbReference type="STRING" id="5098.A0A507QRN0"/>
<keyword evidence="3" id="KW-1185">Reference proteome</keyword>
<dbReference type="AlphaFoldDB" id="A0A507QRN0"/>
<name>A0A507QRN0_MONPU</name>